<dbReference type="AlphaFoldDB" id="A0A1M2V238"/>
<feature type="signal peptide" evidence="1">
    <location>
        <begin position="1"/>
        <end position="17"/>
    </location>
</feature>
<name>A0A1M2V238_TRAPU</name>
<sequence>MLTAHILALSVLGSALALPKFGSRQDFSDEDLFNSCPGGPGSSKFEKADRCTLDGPVDIPDVRHFVALGQPQLNCGGGTDPITVTLGGEKTVSTTTTVDASVGFDIDGLTIGGGASTENSESSTMSKQVSFQIPPKRQAVFVAGQNNKAQNGRVQVNFGDRQFGHFIWFTSTNVTRLTPIDGDVEFDVHVSDCGTDATDLSSYNKQ</sequence>
<dbReference type="OrthoDB" id="2735305at2759"/>
<dbReference type="Proteomes" id="UP000184267">
    <property type="component" value="Unassembled WGS sequence"/>
</dbReference>
<accession>A0A1M2V238</accession>
<keyword evidence="1" id="KW-0732">Signal</keyword>
<evidence type="ECO:0000313" key="3">
    <source>
        <dbReference type="Proteomes" id="UP000184267"/>
    </source>
</evidence>
<evidence type="ECO:0000256" key="1">
    <source>
        <dbReference type="SAM" id="SignalP"/>
    </source>
</evidence>
<protein>
    <submittedName>
        <fullName evidence="2">Uncharacterized protein</fullName>
    </submittedName>
</protein>
<gene>
    <name evidence="2" type="ORF">TRAPUB_7904</name>
</gene>
<dbReference type="EMBL" id="MNAD01001728">
    <property type="protein sequence ID" value="OJT01646.1"/>
    <property type="molecule type" value="Genomic_DNA"/>
</dbReference>
<evidence type="ECO:0000313" key="2">
    <source>
        <dbReference type="EMBL" id="OJT01646.1"/>
    </source>
</evidence>
<proteinExistence type="predicted"/>
<dbReference type="STRING" id="154538.A0A1M2V238"/>
<keyword evidence="3" id="KW-1185">Reference proteome</keyword>
<feature type="chain" id="PRO_5012996404" evidence="1">
    <location>
        <begin position="18"/>
        <end position="206"/>
    </location>
</feature>
<comment type="caution">
    <text evidence="2">The sequence shown here is derived from an EMBL/GenBank/DDBJ whole genome shotgun (WGS) entry which is preliminary data.</text>
</comment>
<dbReference type="OMA" id="WFTSTNV"/>
<reference evidence="2 3" key="1">
    <citation type="submission" date="2016-10" db="EMBL/GenBank/DDBJ databases">
        <title>Genome sequence of the basidiomycete white-rot fungus Trametes pubescens.</title>
        <authorList>
            <person name="Makela M.R."/>
            <person name="Granchi Z."/>
            <person name="Peng M."/>
            <person name="De Vries R.P."/>
            <person name="Grigoriev I."/>
            <person name="Riley R."/>
            <person name="Hilden K."/>
        </authorList>
    </citation>
    <scope>NUCLEOTIDE SEQUENCE [LARGE SCALE GENOMIC DNA]</scope>
    <source>
        <strain evidence="2 3">FBCC735</strain>
    </source>
</reference>
<organism evidence="2 3">
    <name type="scientific">Trametes pubescens</name>
    <name type="common">White-rot fungus</name>
    <dbReference type="NCBI Taxonomy" id="154538"/>
    <lineage>
        <taxon>Eukaryota</taxon>
        <taxon>Fungi</taxon>
        <taxon>Dikarya</taxon>
        <taxon>Basidiomycota</taxon>
        <taxon>Agaricomycotina</taxon>
        <taxon>Agaricomycetes</taxon>
        <taxon>Polyporales</taxon>
        <taxon>Polyporaceae</taxon>
        <taxon>Trametes</taxon>
    </lineage>
</organism>